<dbReference type="GO" id="GO:0006782">
    <property type="term" value="P:protoporphyrinogen IX biosynthetic process"/>
    <property type="evidence" value="ECO:0007669"/>
    <property type="project" value="UniProtKB-UniRule"/>
</dbReference>
<dbReference type="EC" id="4.2.1.75" evidence="3 9"/>
<dbReference type="InterPro" id="IPR039793">
    <property type="entry name" value="UROS/Hem4"/>
</dbReference>
<evidence type="ECO:0000256" key="9">
    <source>
        <dbReference type="RuleBase" id="RU366031"/>
    </source>
</evidence>
<evidence type="ECO:0000256" key="2">
    <source>
        <dbReference type="ARBA" id="ARBA00008133"/>
    </source>
</evidence>
<dbReference type="Pfam" id="PF02602">
    <property type="entry name" value="HEM4"/>
    <property type="match status" value="1"/>
</dbReference>
<keyword evidence="5 9" id="KW-0627">Porphyrin biosynthesis</keyword>
<evidence type="ECO:0000256" key="4">
    <source>
        <dbReference type="ARBA" id="ARBA00023239"/>
    </source>
</evidence>
<dbReference type="CDD" id="cd06578">
    <property type="entry name" value="HemD"/>
    <property type="match status" value="1"/>
</dbReference>
<gene>
    <name evidence="11" type="ORF">P873_05605</name>
</gene>
<dbReference type="GO" id="GO:0004852">
    <property type="term" value="F:uroporphyrinogen-III synthase activity"/>
    <property type="evidence" value="ECO:0007669"/>
    <property type="project" value="UniProtKB-UniRule"/>
</dbReference>
<evidence type="ECO:0000256" key="5">
    <source>
        <dbReference type="ARBA" id="ARBA00023244"/>
    </source>
</evidence>
<feature type="domain" description="Tetrapyrrole biosynthesis uroporphyrinogen III synthase" evidence="10">
    <location>
        <begin position="28"/>
        <end position="243"/>
    </location>
</feature>
<dbReference type="OrthoDB" id="9787650at2"/>
<evidence type="ECO:0000259" key="10">
    <source>
        <dbReference type="Pfam" id="PF02602"/>
    </source>
</evidence>
<name>A0A091BFX0_9GAMM</name>
<evidence type="ECO:0000256" key="7">
    <source>
        <dbReference type="ARBA" id="ARBA00040167"/>
    </source>
</evidence>
<evidence type="ECO:0000313" key="11">
    <source>
        <dbReference type="EMBL" id="KFN50636.1"/>
    </source>
</evidence>
<dbReference type="STRING" id="1121013.GCA_000426365_02212"/>
<dbReference type="InterPro" id="IPR036108">
    <property type="entry name" value="4pyrrol_syn_uPrphyn_synt_sf"/>
</dbReference>
<comment type="function">
    <text evidence="6 9">Catalyzes cyclization of the linear tetrapyrrole, hydroxymethylbilane, to the macrocyclic uroporphyrinogen III.</text>
</comment>
<dbReference type="Gene3D" id="3.40.50.10090">
    <property type="match status" value="2"/>
</dbReference>
<dbReference type="AlphaFoldDB" id="A0A091BFX0"/>
<comment type="similarity">
    <text evidence="2 9">Belongs to the uroporphyrinogen-III synthase family.</text>
</comment>
<dbReference type="InterPro" id="IPR003754">
    <property type="entry name" value="4pyrrol_synth_uPrphyn_synth"/>
</dbReference>
<evidence type="ECO:0000256" key="1">
    <source>
        <dbReference type="ARBA" id="ARBA00004772"/>
    </source>
</evidence>
<keyword evidence="4 9" id="KW-0456">Lyase</keyword>
<organism evidence="11 12">
    <name type="scientific">Arenimonas composti TR7-09 = DSM 18010</name>
    <dbReference type="NCBI Taxonomy" id="1121013"/>
    <lineage>
        <taxon>Bacteria</taxon>
        <taxon>Pseudomonadati</taxon>
        <taxon>Pseudomonadota</taxon>
        <taxon>Gammaproteobacteria</taxon>
        <taxon>Lysobacterales</taxon>
        <taxon>Lysobacteraceae</taxon>
        <taxon>Arenimonas</taxon>
    </lineage>
</organism>
<keyword evidence="12" id="KW-1185">Reference proteome</keyword>
<dbReference type="GO" id="GO:0006780">
    <property type="term" value="P:uroporphyrinogen III biosynthetic process"/>
    <property type="evidence" value="ECO:0007669"/>
    <property type="project" value="UniProtKB-UniRule"/>
</dbReference>
<sequence>MVGTGTAATLAGWYVISLRPSGTHAPLRRAAATRGARLLPLSTLRLRPLPAGVALAAALACRQVVFTSPAAVRFARSLLPLQVRPGQQWFAVGGGTAAALRRAGIAEVRIPDDRADSEGLLALPELAAPAAVGLVTAPGGRGLIGETLARRGGEIHRAEVYRRETVRPRADRLEALATLPAHSALLVSSGEAFAALWEALSTAGRHLLAGRPAIASSPRLAAMLAEAGFTAIVPAPGPSPRQLLGALEDAVAAGRFAIPVR</sequence>
<dbReference type="PANTHER" id="PTHR38042">
    <property type="entry name" value="UROPORPHYRINOGEN-III SYNTHASE, CHLOROPLASTIC"/>
    <property type="match status" value="1"/>
</dbReference>
<reference evidence="11 12" key="1">
    <citation type="submission" date="2013-09" db="EMBL/GenBank/DDBJ databases">
        <title>Genome sequencing of Arenimonas composti.</title>
        <authorList>
            <person name="Chen F."/>
            <person name="Wang G."/>
        </authorList>
    </citation>
    <scope>NUCLEOTIDE SEQUENCE [LARGE SCALE GENOMIC DNA]</scope>
    <source>
        <strain evidence="11 12">TR7-09</strain>
    </source>
</reference>
<proteinExistence type="inferred from homology"/>
<comment type="catalytic activity">
    <reaction evidence="8 9">
        <text>hydroxymethylbilane = uroporphyrinogen III + H2O</text>
        <dbReference type="Rhea" id="RHEA:18965"/>
        <dbReference type="ChEBI" id="CHEBI:15377"/>
        <dbReference type="ChEBI" id="CHEBI:57308"/>
        <dbReference type="ChEBI" id="CHEBI:57845"/>
        <dbReference type="EC" id="4.2.1.75"/>
    </reaction>
</comment>
<dbReference type="RefSeq" id="WP_026817186.1">
    <property type="nucleotide sequence ID" value="NZ_AUFF01000006.1"/>
</dbReference>
<dbReference type="UniPathway" id="UPA00251">
    <property type="reaction ID" value="UER00320"/>
</dbReference>
<dbReference type="eggNOG" id="COG1587">
    <property type="taxonomic scope" value="Bacteria"/>
</dbReference>
<accession>A0A091BFX0</accession>
<dbReference type="EMBL" id="AWXU01000017">
    <property type="protein sequence ID" value="KFN50636.1"/>
    <property type="molecule type" value="Genomic_DNA"/>
</dbReference>
<dbReference type="PANTHER" id="PTHR38042:SF1">
    <property type="entry name" value="UROPORPHYRINOGEN-III SYNTHASE, CHLOROPLASTIC"/>
    <property type="match status" value="1"/>
</dbReference>
<comment type="pathway">
    <text evidence="1 9">Porphyrin-containing compound metabolism; protoporphyrin-IX biosynthesis; coproporphyrinogen-III from 5-aminolevulinate: step 3/4.</text>
</comment>
<evidence type="ECO:0000256" key="3">
    <source>
        <dbReference type="ARBA" id="ARBA00013109"/>
    </source>
</evidence>
<protein>
    <recommendedName>
        <fullName evidence="7 9">Uroporphyrinogen-III synthase</fullName>
        <ecNumber evidence="3 9">4.2.1.75</ecNumber>
    </recommendedName>
</protein>
<evidence type="ECO:0000256" key="6">
    <source>
        <dbReference type="ARBA" id="ARBA00037589"/>
    </source>
</evidence>
<evidence type="ECO:0000256" key="8">
    <source>
        <dbReference type="ARBA" id="ARBA00048617"/>
    </source>
</evidence>
<comment type="caution">
    <text evidence="11">The sequence shown here is derived from an EMBL/GenBank/DDBJ whole genome shotgun (WGS) entry which is preliminary data.</text>
</comment>
<dbReference type="Proteomes" id="UP000029391">
    <property type="component" value="Unassembled WGS sequence"/>
</dbReference>
<evidence type="ECO:0000313" key="12">
    <source>
        <dbReference type="Proteomes" id="UP000029391"/>
    </source>
</evidence>
<dbReference type="SUPFAM" id="SSF69618">
    <property type="entry name" value="HemD-like"/>
    <property type="match status" value="1"/>
</dbReference>